<dbReference type="OrthoDB" id="9786771at2"/>
<name>I8I1J6_9GAMM</name>
<reference evidence="6 7" key="1">
    <citation type="journal article" date="2012" name="J. Bacteriol.">
        <title>Genome Sequence of n-Alkane-Degrading Hydrocarboniphaga effusa Strain AP103T (ATCC BAA-332T).</title>
        <authorList>
            <person name="Chang H.K."/>
            <person name="Zylstra G.J."/>
            <person name="Chae J.C."/>
        </authorList>
    </citation>
    <scope>NUCLEOTIDE SEQUENCE [LARGE SCALE GENOMIC DNA]</scope>
    <source>
        <strain evidence="6 7">AP103</strain>
    </source>
</reference>
<accession>I8I1J6</accession>
<keyword evidence="7" id="KW-1185">Reference proteome</keyword>
<gene>
    <name evidence="6" type="ORF">WQQ_31630</name>
</gene>
<protein>
    <recommendedName>
        <fullName evidence="3">Large ribosomal RNA subunit accumulation protein YceD</fullName>
    </recommendedName>
    <alternativeName>
        <fullName evidence="5">23S rRNA accumulation protein YceD</fullName>
    </alternativeName>
</protein>
<evidence type="ECO:0000256" key="3">
    <source>
        <dbReference type="ARBA" id="ARBA00015716"/>
    </source>
</evidence>
<keyword evidence="4" id="KW-0690">Ribosome biogenesis</keyword>
<comment type="similarity">
    <text evidence="2">Belongs to the DUF177 domain family.</text>
</comment>
<evidence type="ECO:0000313" key="7">
    <source>
        <dbReference type="Proteomes" id="UP000003704"/>
    </source>
</evidence>
<dbReference type="AlphaFoldDB" id="I8I1J6"/>
<dbReference type="PANTHER" id="PTHR38099">
    <property type="entry name" value="LARGE RIBOSOMAL RNA SUBUNIT ACCUMULATION PROTEIN YCED"/>
    <property type="match status" value="1"/>
</dbReference>
<evidence type="ECO:0000256" key="5">
    <source>
        <dbReference type="ARBA" id="ARBA00031841"/>
    </source>
</evidence>
<dbReference type="InterPro" id="IPR003772">
    <property type="entry name" value="YceD"/>
</dbReference>
<evidence type="ECO:0000256" key="4">
    <source>
        <dbReference type="ARBA" id="ARBA00022517"/>
    </source>
</evidence>
<dbReference type="Pfam" id="PF02620">
    <property type="entry name" value="YceD"/>
    <property type="match status" value="1"/>
</dbReference>
<dbReference type="PANTHER" id="PTHR38099:SF1">
    <property type="entry name" value="LARGE RIBOSOMAL RNA SUBUNIT ACCUMULATION PROTEIN YCED"/>
    <property type="match status" value="1"/>
</dbReference>
<comment type="function">
    <text evidence="1">Plays a role in synthesis, processing and/or stability of 23S rRNA.</text>
</comment>
<comment type="caution">
    <text evidence="6">The sequence shown here is derived from an EMBL/GenBank/DDBJ whole genome shotgun (WGS) entry which is preliminary data.</text>
</comment>
<proteinExistence type="inferred from homology"/>
<sequence length="170" mass="18661">MPIPQYIKASAGLTRSAQYAGEIDPASLERLSSELVQPGSTLSAELGLERDAKGSWLRGRVEGGLWLTCQRCLNDFEWPLDVDVELRLVQSEAEEARVLEEADPFLVEDDKLPLVEIVENEVLLALPMMPRCSECEAAAADEAEAPAKDAEAALETVQKKPNPFAQLLKK</sequence>
<dbReference type="STRING" id="1172194.WQQ_31630"/>
<dbReference type="EMBL" id="AKGD01000002">
    <property type="protein sequence ID" value="EIT69581.1"/>
    <property type="molecule type" value="Genomic_DNA"/>
</dbReference>
<dbReference type="Proteomes" id="UP000003704">
    <property type="component" value="Unassembled WGS sequence"/>
</dbReference>
<evidence type="ECO:0000313" key="6">
    <source>
        <dbReference type="EMBL" id="EIT69581.1"/>
    </source>
</evidence>
<organism evidence="6 7">
    <name type="scientific">Hydrocarboniphaga effusa AP103</name>
    <dbReference type="NCBI Taxonomy" id="1172194"/>
    <lineage>
        <taxon>Bacteria</taxon>
        <taxon>Pseudomonadati</taxon>
        <taxon>Pseudomonadota</taxon>
        <taxon>Gammaproteobacteria</taxon>
        <taxon>Nevskiales</taxon>
        <taxon>Nevskiaceae</taxon>
        <taxon>Hydrocarboniphaga</taxon>
    </lineage>
</organism>
<evidence type="ECO:0000256" key="2">
    <source>
        <dbReference type="ARBA" id="ARBA00010740"/>
    </source>
</evidence>
<dbReference type="GO" id="GO:0005829">
    <property type="term" value="C:cytosol"/>
    <property type="evidence" value="ECO:0007669"/>
    <property type="project" value="TreeGrafter"/>
</dbReference>
<dbReference type="InterPro" id="IPR039255">
    <property type="entry name" value="YceD_bac"/>
</dbReference>
<dbReference type="RefSeq" id="WP_007186102.1">
    <property type="nucleotide sequence ID" value="NZ_AKGD01000002.1"/>
</dbReference>
<dbReference type="GO" id="GO:0042254">
    <property type="term" value="P:ribosome biogenesis"/>
    <property type="evidence" value="ECO:0007669"/>
    <property type="project" value="UniProtKB-KW"/>
</dbReference>
<evidence type="ECO:0000256" key="1">
    <source>
        <dbReference type="ARBA" id="ARBA00002868"/>
    </source>
</evidence>